<dbReference type="Gene3D" id="3.40.50.12030">
    <property type="entry name" value="Uncharacterised protein family UPF0261, NC domain"/>
    <property type="match status" value="1"/>
</dbReference>
<proteinExistence type="predicted"/>
<dbReference type="InterPro" id="IPR056778">
    <property type="entry name" value="UPF0261_C"/>
</dbReference>
<sequence>MPDPILEVRDLNVYYGQSHALQGVNLTLDHGVLSVVGRNGMGKTTLCNAIMGLVPVASGSIALGGREVSGLTAAETARLGIGYVPQGRRLWPSLTVDEHLKLVEKRGGAWTAERIYSVFPRLAERRGNGGGQLSGGEQQMLAIGRALLANPRLLVMDEPTEGLAPVIVSQVRDMLIRLGQEGEMDVLVIEQNIGVACAVSDSVAIMVNGRINRVMDASILAADRDLQQALLGVGRHAHDETDQQAAPAPRPQETEEKVTRIYLSNPEVPTRWSQPVPVRMIEQSARTVTEVGKTNVVALQTPKVPTVGITYVCGTLDTKGQELRHIAEILRGEGLLVRLVDLATSGERSGAEIPPHTVAAHHPRGAAGVFTGDRGSAVAGMTRAFEHWMRAQTDVAGVIAAGGSGGTALVAPAFRVLPVGVPKVIVSTVASGNTEQYVGPSDITMMYSVADVQGINSITREVLANGAHALAGMVKGRRARAKTTPEHKPAVGITMFGVTTPAVQMVTRQLEAQYDCLVFHATGVGGRSMEKLLDSQMLDAVIDLTTTEVCDMVAGGVFAATEDRFGASIRAGKPYIGAAGALDMVNFNAPDTVPERYRGRLFYEHNPQITLMRTTPEENERMARFIGAQLNRMTGPVRFFLPEGGLSLLDAPGQLFWDPEADRALFRTLETVVQQTANRQLVRVPHNINDPEFADLVVKTFRSFHGQPRARAKGA</sequence>
<dbReference type="OrthoDB" id="9776369at2"/>
<evidence type="ECO:0000256" key="2">
    <source>
        <dbReference type="ARBA" id="ARBA00022840"/>
    </source>
</evidence>
<evidence type="ECO:0000313" key="4">
    <source>
        <dbReference type="EMBL" id="SLN64090.1"/>
    </source>
</evidence>
<dbReference type="Pfam" id="PF00005">
    <property type="entry name" value="ABC_tran"/>
    <property type="match status" value="1"/>
</dbReference>
<accession>A0A1Y5THK0</accession>
<dbReference type="AlphaFoldDB" id="A0A1Y5THK0"/>
<feature type="domain" description="ABC transporter" evidence="3">
    <location>
        <begin position="6"/>
        <end position="233"/>
    </location>
</feature>
<dbReference type="SMART" id="SM00382">
    <property type="entry name" value="AAA"/>
    <property type="match status" value="1"/>
</dbReference>
<keyword evidence="5" id="KW-1185">Reference proteome</keyword>
<keyword evidence="2 4" id="KW-0067">ATP-binding</keyword>
<name>A0A1Y5THK0_9RHOB</name>
<dbReference type="EMBL" id="FWFZ01000017">
    <property type="protein sequence ID" value="SLN64090.1"/>
    <property type="molecule type" value="Genomic_DNA"/>
</dbReference>
<keyword evidence="1" id="KW-0547">Nucleotide-binding</keyword>
<organism evidence="4 5">
    <name type="scientific">Roseisalinus antarcticus</name>
    <dbReference type="NCBI Taxonomy" id="254357"/>
    <lineage>
        <taxon>Bacteria</taxon>
        <taxon>Pseudomonadati</taxon>
        <taxon>Pseudomonadota</taxon>
        <taxon>Alphaproteobacteria</taxon>
        <taxon>Rhodobacterales</taxon>
        <taxon>Roseobacteraceae</taxon>
        <taxon>Roseisalinus</taxon>
    </lineage>
</organism>
<evidence type="ECO:0000313" key="5">
    <source>
        <dbReference type="Proteomes" id="UP000193900"/>
    </source>
</evidence>
<dbReference type="Gene3D" id="3.40.50.300">
    <property type="entry name" value="P-loop containing nucleotide triphosphate hydrolases"/>
    <property type="match status" value="1"/>
</dbReference>
<dbReference type="PROSITE" id="PS50893">
    <property type="entry name" value="ABC_TRANSPORTER_2"/>
    <property type="match status" value="1"/>
</dbReference>
<dbReference type="Proteomes" id="UP000193900">
    <property type="component" value="Unassembled WGS sequence"/>
</dbReference>
<dbReference type="CDD" id="cd03224">
    <property type="entry name" value="ABC_TM1139_LivF_branched"/>
    <property type="match status" value="1"/>
</dbReference>
<dbReference type="NCBIfam" id="NF002673">
    <property type="entry name" value="PRK02399.1-1"/>
    <property type="match status" value="1"/>
</dbReference>
<dbReference type="InterPro" id="IPR044122">
    <property type="entry name" value="UPF0261_N"/>
</dbReference>
<dbReference type="PROSITE" id="PS00211">
    <property type="entry name" value="ABC_TRANSPORTER_1"/>
    <property type="match status" value="1"/>
</dbReference>
<dbReference type="SUPFAM" id="SSF52540">
    <property type="entry name" value="P-loop containing nucleoside triphosphate hydrolases"/>
    <property type="match status" value="1"/>
</dbReference>
<dbReference type="Pfam" id="PF23189">
    <property type="entry name" value="UPF0261_C"/>
    <property type="match status" value="1"/>
</dbReference>
<dbReference type="NCBIfam" id="NF002674">
    <property type="entry name" value="PRK02399.1-2"/>
    <property type="match status" value="1"/>
</dbReference>
<dbReference type="Gene3D" id="3.40.50.12020">
    <property type="entry name" value="Uncharacterised protein family UPF0261, NN domain"/>
    <property type="match status" value="1"/>
</dbReference>
<dbReference type="PANTHER" id="PTHR31862:SF1">
    <property type="entry name" value="UPF0261 DOMAIN PROTEIN (AFU_ORTHOLOGUE AFUA_1G10120)"/>
    <property type="match status" value="1"/>
</dbReference>
<dbReference type="InterPro" id="IPR017871">
    <property type="entry name" value="ABC_transporter-like_CS"/>
</dbReference>
<dbReference type="InterPro" id="IPR003439">
    <property type="entry name" value="ABC_transporter-like_ATP-bd"/>
</dbReference>
<dbReference type="GO" id="GO:0016887">
    <property type="term" value="F:ATP hydrolysis activity"/>
    <property type="evidence" value="ECO:0007669"/>
    <property type="project" value="InterPro"/>
</dbReference>
<dbReference type="PANTHER" id="PTHR31862">
    <property type="entry name" value="UPF0261 DOMAIN PROTEIN (AFU_ORTHOLOGUE AFUA_1G10120)"/>
    <property type="match status" value="1"/>
</dbReference>
<dbReference type="GO" id="GO:0005524">
    <property type="term" value="F:ATP binding"/>
    <property type="evidence" value="ECO:0007669"/>
    <property type="project" value="UniProtKB-KW"/>
</dbReference>
<dbReference type="Pfam" id="PF06792">
    <property type="entry name" value="UPF0261"/>
    <property type="match status" value="1"/>
</dbReference>
<dbReference type="RefSeq" id="WP_085879792.1">
    <property type="nucleotide sequence ID" value="NZ_FWFZ01000017.1"/>
</dbReference>
<evidence type="ECO:0000256" key="1">
    <source>
        <dbReference type="ARBA" id="ARBA00022741"/>
    </source>
</evidence>
<evidence type="ECO:0000259" key="3">
    <source>
        <dbReference type="PROSITE" id="PS50893"/>
    </source>
</evidence>
<gene>
    <name evidence="4" type="primary">livF_4</name>
    <name evidence="4" type="ORF">ROA7023_02987</name>
</gene>
<protein>
    <submittedName>
        <fullName evidence="4">High-affinity branched-chain amino acid transport ATP-binding protein LivF</fullName>
    </submittedName>
</protein>
<dbReference type="InterPro" id="IPR051353">
    <property type="entry name" value="Tobamovirus_resist_UPF0261"/>
</dbReference>
<reference evidence="4 5" key="1">
    <citation type="submission" date="2017-03" db="EMBL/GenBank/DDBJ databases">
        <authorList>
            <person name="Afonso C.L."/>
            <person name="Miller P.J."/>
            <person name="Scott M.A."/>
            <person name="Spackman E."/>
            <person name="Goraichik I."/>
            <person name="Dimitrov K.M."/>
            <person name="Suarez D.L."/>
            <person name="Swayne D.E."/>
        </authorList>
    </citation>
    <scope>NUCLEOTIDE SEQUENCE [LARGE SCALE GENOMIC DNA]</scope>
    <source>
        <strain evidence="4 5">CECT 7023</strain>
    </source>
</reference>
<dbReference type="CDD" id="cd15488">
    <property type="entry name" value="Tm-1-like"/>
    <property type="match status" value="1"/>
</dbReference>
<dbReference type="InterPro" id="IPR027417">
    <property type="entry name" value="P-loop_NTPase"/>
</dbReference>
<dbReference type="InterPro" id="IPR003593">
    <property type="entry name" value="AAA+_ATPase"/>
</dbReference>